<dbReference type="Gene3D" id="1.10.1200.10">
    <property type="entry name" value="ACP-like"/>
    <property type="match status" value="1"/>
</dbReference>
<protein>
    <submittedName>
        <fullName evidence="4">Non-ribosomal peptide synthetase</fullName>
    </submittedName>
</protein>
<dbReference type="SUPFAM" id="SSF47336">
    <property type="entry name" value="ACP-like"/>
    <property type="match status" value="1"/>
</dbReference>
<dbReference type="InterPro" id="IPR045851">
    <property type="entry name" value="AMP-bd_C_sf"/>
</dbReference>
<dbReference type="InterPro" id="IPR023213">
    <property type="entry name" value="CAT-like_dom_sf"/>
</dbReference>
<dbReference type="GO" id="GO:0003824">
    <property type="term" value="F:catalytic activity"/>
    <property type="evidence" value="ECO:0007669"/>
    <property type="project" value="InterPro"/>
</dbReference>
<dbReference type="GO" id="GO:0044550">
    <property type="term" value="P:secondary metabolite biosynthetic process"/>
    <property type="evidence" value="ECO:0007669"/>
    <property type="project" value="TreeGrafter"/>
</dbReference>
<dbReference type="InterPro" id="IPR009081">
    <property type="entry name" value="PP-bd_ACP"/>
</dbReference>
<dbReference type="GO" id="GO:0005737">
    <property type="term" value="C:cytoplasm"/>
    <property type="evidence" value="ECO:0007669"/>
    <property type="project" value="TreeGrafter"/>
</dbReference>
<comment type="cofactor">
    <cofactor evidence="1">
        <name>pantetheine 4'-phosphate</name>
        <dbReference type="ChEBI" id="CHEBI:47942"/>
    </cofactor>
</comment>
<dbReference type="InterPro" id="IPR025110">
    <property type="entry name" value="AMP-bd_C"/>
</dbReference>
<dbReference type="GO" id="GO:0031177">
    <property type="term" value="F:phosphopantetheine binding"/>
    <property type="evidence" value="ECO:0007669"/>
    <property type="project" value="TreeGrafter"/>
</dbReference>
<dbReference type="Gene3D" id="3.40.50.12780">
    <property type="entry name" value="N-terminal domain of ligase-like"/>
    <property type="match status" value="1"/>
</dbReference>
<dbReference type="InterPro" id="IPR010071">
    <property type="entry name" value="AA_adenyl_dom"/>
</dbReference>
<keyword evidence="5" id="KW-1185">Reference proteome</keyword>
<accession>A0A2X0IR74</accession>
<dbReference type="CDD" id="cd12117">
    <property type="entry name" value="A_NRPS_Srf_like"/>
    <property type="match status" value="1"/>
</dbReference>
<evidence type="ECO:0000259" key="3">
    <source>
        <dbReference type="PROSITE" id="PS50075"/>
    </source>
</evidence>
<dbReference type="Pfam" id="PF00668">
    <property type="entry name" value="Condensation"/>
    <property type="match status" value="1"/>
</dbReference>
<dbReference type="EMBL" id="QKYN01000012">
    <property type="protein sequence ID" value="RAG87117.1"/>
    <property type="molecule type" value="Genomic_DNA"/>
</dbReference>
<dbReference type="Proteomes" id="UP000248889">
    <property type="component" value="Unassembled WGS sequence"/>
</dbReference>
<dbReference type="PROSITE" id="PS50075">
    <property type="entry name" value="CARRIER"/>
    <property type="match status" value="1"/>
</dbReference>
<proteinExistence type="predicted"/>
<organism evidence="4 5">
    <name type="scientific">Streptacidiphilus pinicola</name>
    <dbReference type="NCBI Taxonomy" id="2219663"/>
    <lineage>
        <taxon>Bacteria</taxon>
        <taxon>Bacillati</taxon>
        <taxon>Actinomycetota</taxon>
        <taxon>Actinomycetes</taxon>
        <taxon>Kitasatosporales</taxon>
        <taxon>Streptomycetaceae</taxon>
        <taxon>Streptacidiphilus</taxon>
    </lineage>
</organism>
<name>A0A2X0IR74_9ACTN</name>
<feature type="compositionally biased region" description="Pro residues" evidence="2">
    <location>
        <begin position="955"/>
        <end position="970"/>
    </location>
</feature>
<comment type="caution">
    <text evidence="4">The sequence shown here is derived from an EMBL/GenBank/DDBJ whole genome shotgun (WGS) entry which is preliminary data.</text>
</comment>
<gene>
    <name evidence="4" type="ORF">DN069_03105</name>
</gene>
<dbReference type="Gene3D" id="3.30.559.30">
    <property type="entry name" value="Nonribosomal peptide synthetase, condensation domain"/>
    <property type="match status" value="1"/>
</dbReference>
<dbReference type="InterPro" id="IPR020845">
    <property type="entry name" value="AMP-binding_CS"/>
</dbReference>
<dbReference type="InterPro" id="IPR036736">
    <property type="entry name" value="ACP-like_sf"/>
</dbReference>
<dbReference type="SUPFAM" id="SSF56801">
    <property type="entry name" value="Acetyl-CoA synthetase-like"/>
    <property type="match status" value="1"/>
</dbReference>
<dbReference type="AlphaFoldDB" id="A0A2X0IR74"/>
<dbReference type="PROSITE" id="PS00455">
    <property type="entry name" value="AMP_BINDING"/>
    <property type="match status" value="1"/>
</dbReference>
<dbReference type="PANTHER" id="PTHR45527:SF1">
    <property type="entry name" value="FATTY ACID SYNTHASE"/>
    <property type="match status" value="1"/>
</dbReference>
<dbReference type="PANTHER" id="PTHR45527">
    <property type="entry name" value="NONRIBOSOMAL PEPTIDE SYNTHETASE"/>
    <property type="match status" value="1"/>
</dbReference>
<evidence type="ECO:0000256" key="2">
    <source>
        <dbReference type="SAM" id="MobiDB-lite"/>
    </source>
</evidence>
<dbReference type="Pfam" id="PF00501">
    <property type="entry name" value="AMP-binding"/>
    <property type="match status" value="1"/>
</dbReference>
<feature type="domain" description="Carrier" evidence="3">
    <location>
        <begin position="974"/>
        <end position="1050"/>
    </location>
</feature>
<evidence type="ECO:0000313" key="5">
    <source>
        <dbReference type="Proteomes" id="UP000248889"/>
    </source>
</evidence>
<dbReference type="InterPro" id="IPR001242">
    <property type="entry name" value="Condensation_dom"/>
</dbReference>
<dbReference type="RefSeq" id="WP_111499235.1">
    <property type="nucleotide sequence ID" value="NZ_QKYN01000012.1"/>
</dbReference>
<evidence type="ECO:0000313" key="4">
    <source>
        <dbReference type="EMBL" id="RAG87117.1"/>
    </source>
</evidence>
<dbReference type="InterPro" id="IPR000873">
    <property type="entry name" value="AMP-dep_synth/lig_dom"/>
</dbReference>
<dbReference type="Gene3D" id="3.30.300.30">
    <property type="match status" value="1"/>
</dbReference>
<evidence type="ECO:0000256" key="1">
    <source>
        <dbReference type="ARBA" id="ARBA00001957"/>
    </source>
</evidence>
<dbReference type="NCBIfam" id="TIGR01733">
    <property type="entry name" value="AA-adenyl-dom"/>
    <property type="match status" value="1"/>
</dbReference>
<dbReference type="Gene3D" id="3.30.559.10">
    <property type="entry name" value="Chloramphenicol acetyltransferase-like domain"/>
    <property type="match status" value="1"/>
</dbReference>
<dbReference type="Pfam" id="PF13193">
    <property type="entry name" value="AMP-binding_C"/>
    <property type="match status" value="1"/>
</dbReference>
<feature type="region of interest" description="Disordered" evidence="2">
    <location>
        <begin position="955"/>
        <end position="976"/>
    </location>
</feature>
<dbReference type="GO" id="GO:0043041">
    <property type="term" value="P:amino acid activation for nonribosomal peptide biosynthetic process"/>
    <property type="evidence" value="ECO:0007669"/>
    <property type="project" value="TreeGrafter"/>
</dbReference>
<reference evidence="4 5" key="1">
    <citation type="submission" date="2018-06" db="EMBL/GenBank/DDBJ databases">
        <title>Streptacidiphilus pinicola sp. nov., isolated from pine grove soil.</title>
        <authorList>
            <person name="Roh S.G."/>
            <person name="Park S."/>
            <person name="Kim M.-K."/>
            <person name="Yun B.-R."/>
            <person name="Park J."/>
            <person name="Kim M.J."/>
            <person name="Kim Y.S."/>
            <person name="Kim S.B."/>
        </authorList>
    </citation>
    <scope>NUCLEOTIDE SEQUENCE [LARGE SCALE GENOMIC DNA]</scope>
    <source>
        <strain evidence="4 5">MMS16-CNU450</strain>
    </source>
</reference>
<dbReference type="SUPFAM" id="SSF52777">
    <property type="entry name" value="CoA-dependent acyltransferases"/>
    <property type="match status" value="2"/>
</dbReference>
<dbReference type="OrthoDB" id="9778690at2"/>
<dbReference type="InterPro" id="IPR042099">
    <property type="entry name" value="ANL_N_sf"/>
</dbReference>
<dbReference type="Pfam" id="PF00550">
    <property type="entry name" value="PP-binding"/>
    <property type="match status" value="1"/>
</dbReference>
<sequence length="1055" mass="110080">MNVTRAQEGILSAEGPLAGQASPFHVMVSALITGPLDRDRLHAALDRVTRRHAALRTVFTRDAATGELGSRVLTEWRPTVVEQELPTLPADADPVRVVHRLLTPTAPAVLRPYEAPPVRFVLSLAGPGRAVLTLLGHHVVLDGWSIGLIFEDVAAGYAGATDTDEVPGMELLAEAERSDAVAALTVERAAMLADWPTVLELPSDLDRPAVRDCAGVRLPFTLTDAAREGCVRLAASLGVSRNAVLMGAWVLAVARRTGRDRLLVGIPTVGRHSRAAMRVVGGATGLGPVACSVPEEGTVADYVRATAKSLQASLRYGRVPFEDLATALTRGGDRARNPLAQIAFGAHSELVPTGLPAGEVTFDLHVGHTGGTAYDAMLHALVWDERPGLELEYATSVLTAGEAADLAASFEQALVEMAAAPDGPLAAVTTVTPRQRRRLDALEHGPEADAEAGLWQLIEQAAARTPDAPAVREGDGADQTLTYRQLLEAAAVLSARLSAAGIGAGDRVGLAVRRSAAEIVAIAAVLRIGAAYVGLDPDNPSAATAAVLTGAQATVVLGDADSLAALGPAAAGRTLLDVRAAGGPVGAVPEPAPADPDRIAYLAFTSGTTGAPKGAMIPCRGVVRLAREPRFLRPGATDRFLRLAPLAFDASTLEIFAPLLAGGTVEVFTGRHVTASALAKCLEQRGVTGLWLSAGLFRLVADFRPEAFRSVRQLLTGGDVVPPAQVAAVLRTCPGLRVSNGYGPTENTTFTTVHHVDDPVGATASALPIGRPIQGTGVVVLDHAGRPVPPGGVGELYAYGAGLAAGYTRAPDETALVFGEFGGAAAGCRLYRTGDLVRWDAEGNLRFLGRRDRQVKIRGFRVEPDQVTAVLRAHPEVRDAAVVVVPLGNGDHQLLAAVVGARPGLLDTLRAHAAGRLPGHAVPGLWVEVEQFPVTANGKLDHQRLRLLAAEPEPVPAPVAAPPQPAPQQPVPGQAGDGLEAAIADAWAEVLGHRDFTPADWFFDVGGDSLLLIRVHSILTEALPDHEVTVGDLYACSAIEDLAAKLRADARRTAA</sequence>
<dbReference type="GO" id="GO:0008610">
    <property type="term" value="P:lipid biosynthetic process"/>
    <property type="evidence" value="ECO:0007669"/>
    <property type="project" value="UniProtKB-ARBA"/>
</dbReference>